<feature type="region of interest" description="Disordered" evidence="1">
    <location>
        <begin position="1"/>
        <end position="73"/>
    </location>
</feature>
<evidence type="ECO:0000313" key="3">
    <source>
        <dbReference type="Proteomes" id="UP000266841"/>
    </source>
</evidence>
<reference evidence="2 3" key="1">
    <citation type="journal article" date="2012" name="Genome Biol.">
        <title>Genome and low-iron response of an oceanic diatom adapted to chronic iron limitation.</title>
        <authorList>
            <person name="Lommer M."/>
            <person name="Specht M."/>
            <person name="Roy A.S."/>
            <person name="Kraemer L."/>
            <person name="Andreson R."/>
            <person name="Gutowska M.A."/>
            <person name="Wolf J."/>
            <person name="Bergner S.V."/>
            <person name="Schilhabel M.B."/>
            <person name="Klostermeier U.C."/>
            <person name="Beiko R.G."/>
            <person name="Rosenstiel P."/>
            <person name="Hippler M."/>
            <person name="Laroche J."/>
        </authorList>
    </citation>
    <scope>NUCLEOTIDE SEQUENCE [LARGE SCALE GENOMIC DNA]</scope>
    <source>
        <strain evidence="2 3">CCMP1005</strain>
    </source>
</reference>
<proteinExistence type="predicted"/>
<evidence type="ECO:0000256" key="1">
    <source>
        <dbReference type="SAM" id="MobiDB-lite"/>
    </source>
</evidence>
<keyword evidence="3" id="KW-1185">Reference proteome</keyword>
<feature type="compositionally biased region" description="Basic residues" evidence="1">
    <location>
        <begin position="27"/>
        <end position="37"/>
    </location>
</feature>
<accession>K0TKH6</accession>
<feature type="compositionally biased region" description="Pro residues" evidence="1">
    <location>
        <begin position="90"/>
        <end position="104"/>
    </location>
</feature>
<dbReference type="AlphaFoldDB" id="K0TKH6"/>
<sequence length="198" mass="21062">MSSATKPSTSLALCPYSSAMQPSRPHLLPKRPSRLRQRPPLPAQAIHVPGHCPLSPSRPSPLPKVVTSTATKLSTAQAESVHVLCLSPRPLSPRHPLPKAPKPAAPSHLSTSSPAQATHVPPMPPASTATKLSTSGGDSNLQKCHKEKMNFLRVGVWGDDGVYPARPPSALCTPTGPLGRSVASFDLKQPSMHWRCQQ</sequence>
<feature type="region of interest" description="Disordered" evidence="1">
    <location>
        <begin position="87"/>
        <end position="142"/>
    </location>
</feature>
<comment type="caution">
    <text evidence="2">The sequence shown here is derived from an EMBL/GenBank/DDBJ whole genome shotgun (WGS) entry which is preliminary data.</text>
</comment>
<organism evidence="2 3">
    <name type="scientific">Thalassiosira oceanica</name>
    <name type="common">Marine diatom</name>
    <dbReference type="NCBI Taxonomy" id="159749"/>
    <lineage>
        <taxon>Eukaryota</taxon>
        <taxon>Sar</taxon>
        <taxon>Stramenopiles</taxon>
        <taxon>Ochrophyta</taxon>
        <taxon>Bacillariophyta</taxon>
        <taxon>Coscinodiscophyceae</taxon>
        <taxon>Thalassiosirophycidae</taxon>
        <taxon>Thalassiosirales</taxon>
        <taxon>Thalassiosiraceae</taxon>
        <taxon>Thalassiosira</taxon>
    </lineage>
</organism>
<gene>
    <name evidence="2" type="ORF">THAOC_03731</name>
</gene>
<name>K0TKH6_THAOC</name>
<dbReference type="EMBL" id="AGNL01003530">
    <property type="protein sequence ID" value="EJK74581.1"/>
    <property type="molecule type" value="Genomic_DNA"/>
</dbReference>
<dbReference type="Proteomes" id="UP000266841">
    <property type="component" value="Unassembled WGS sequence"/>
</dbReference>
<feature type="compositionally biased region" description="Polar residues" evidence="1">
    <location>
        <begin position="1"/>
        <end position="11"/>
    </location>
</feature>
<evidence type="ECO:0000313" key="2">
    <source>
        <dbReference type="EMBL" id="EJK74581.1"/>
    </source>
</evidence>
<protein>
    <submittedName>
        <fullName evidence="2">Uncharacterized protein</fullName>
    </submittedName>
</protein>
<feature type="compositionally biased region" description="Polar residues" evidence="1">
    <location>
        <begin position="127"/>
        <end position="142"/>
    </location>
</feature>